<dbReference type="PANTHER" id="PTHR12110">
    <property type="entry name" value="HYDROXYPYRUVATE ISOMERASE"/>
    <property type="match status" value="1"/>
</dbReference>
<sequence>MTQRAISLNLATTRQVWGFAEAVDGCLRAGITAISPWRDQIAAIGLDEAARIVKANDLQVTGVCRGGMFPAETAAGRQANIDDNLRAIDEAAALNADCLVLVVGGLPGSSKDLPGARQMVTDGIAAMLPHARASGIKIAIEPLHPMYAADRACVNTIDQALDICETLGETVGVAVDVYHVWWDPRLAQAIARAGRMKRIFAHHICDWLVPTKDMLLDRGMMGDGVIDLPAIRKMIENAGFYGPQEVEIFSQDNWWKRDGDEVLSVIKERVASVC</sequence>
<proteinExistence type="predicted"/>
<dbReference type="InterPro" id="IPR013022">
    <property type="entry name" value="Xyl_isomerase-like_TIM-brl"/>
</dbReference>
<reference evidence="2 3" key="1">
    <citation type="submission" date="2019-07" db="EMBL/GenBank/DDBJ databases">
        <title>Full genome sequence of Devosia sp. Gsoil 520.</title>
        <authorList>
            <person name="Im W.-T."/>
        </authorList>
    </citation>
    <scope>NUCLEOTIDE SEQUENCE [LARGE SCALE GENOMIC DNA]</scope>
    <source>
        <strain evidence="2 3">Gsoil 520</strain>
    </source>
</reference>
<dbReference type="InterPro" id="IPR050312">
    <property type="entry name" value="IolE/XylAMocC-like"/>
</dbReference>
<evidence type="ECO:0000259" key="1">
    <source>
        <dbReference type="Pfam" id="PF01261"/>
    </source>
</evidence>
<dbReference type="RefSeq" id="WP_146291406.1">
    <property type="nucleotide sequence ID" value="NZ_CP042304.1"/>
</dbReference>
<dbReference type="PANTHER" id="PTHR12110:SF52">
    <property type="entry name" value="XYLOSE ISOMERASE"/>
    <property type="match status" value="1"/>
</dbReference>
<dbReference type="KEGG" id="dea:FPZ08_17605"/>
<dbReference type="Pfam" id="PF01261">
    <property type="entry name" value="AP_endonuc_2"/>
    <property type="match status" value="1"/>
</dbReference>
<protein>
    <submittedName>
        <fullName evidence="2">Sugar phosphate isomerase/epimerase</fullName>
    </submittedName>
</protein>
<dbReference type="AlphaFoldDB" id="A0A5B8LWG8"/>
<keyword evidence="3" id="KW-1185">Reference proteome</keyword>
<dbReference type="SUPFAM" id="SSF51658">
    <property type="entry name" value="Xylose isomerase-like"/>
    <property type="match status" value="1"/>
</dbReference>
<feature type="domain" description="Xylose isomerase-like TIM barrel" evidence="1">
    <location>
        <begin position="28"/>
        <end position="257"/>
    </location>
</feature>
<dbReference type="Proteomes" id="UP000315364">
    <property type="component" value="Chromosome"/>
</dbReference>
<dbReference type="InterPro" id="IPR036237">
    <property type="entry name" value="Xyl_isomerase-like_sf"/>
</dbReference>
<dbReference type="Gene3D" id="3.20.20.150">
    <property type="entry name" value="Divalent-metal-dependent TIM barrel enzymes"/>
    <property type="match status" value="1"/>
</dbReference>
<organism evidence="2 3">
    <name type="scientific">Devosia ginsengisoli</name>
    <dbReference type="NCBI Taxonomy" id="400770"/>
    <lineage>
        <taxon>Bacteria</taxon>
        <taxon>Pseudomonadati</taxon>
        <taxon>Pseudomonadota</taxon>
        <taxon>Alphaproteobacteria</taxon>
        <taxon>Hyphomicrobiales</taxon>
        <taxon>Devosiaceae</taxon>
        <taxon>Devosia</taxon>
    </lineage>
</organism>
<keyword evidence="2" id="KW-0413">Isomerase</keyword>
<name>A0A5B8LWG8_9HYPH</name>
<evidence type="ECO:0000313" key="2">
    <source>
        <dbReference type="EMBL" id="QDZ12406.1"/>
    </source>
</evidence>
<evidence type="ECO:0000313" key="3">
    <source>
        <dbReference type="Proteomes" id="UP000315364"/>
    </source>
</evidence>
<dbReference type="GO" id="GO:0016853">
    <property type="term" value="F:isomerase activity"/>
    <property type="evidence" value="ECO:0007669"/>
    <property type="project" value="UniProtKB-KW"/>
</dbReference>
<dbReference type="OrthoDB" id="9787068at2"/>
<accession>A0A5B8LWG8</accession>
<dbReference type="EMBL" id="CP042304">
    <property type="protein sequence ID" value="QDZ12406.1"/>
    <property type="molecule type" value="Genomic_DNA"/>
</dbReference>
<gene>
    <name evidence="2" type="ORF">FPZ08_17605</name>
</gene>